<dbReference type="GeneID" id="85398949"/>
<dbReference type="AlphaFoldDB" id="A0AAD8U5C0"/>
<dbReference type="Proteomes" id="UP001244207">
    <property type="component" value="Unassembled WGS sequence"/>
</dbReference>
<proteinExistence type="predicted"/>
<protein>
    <submittedName>
        <fullName evidence="1">Uncharacterized protein</fullName>
    </submittedName>
</protein>
<dbReference type="EMBL" id="JAHMHS010000237">
    <property type="protein sequence ID" value="KAK1705772.1"/>
    <property type="molecule type" value="Genomic_DNA"/>
</dbReference>
<accession>A0AAD8U5C0</accession>
<evidence type="ECO:0000313" key="2">
    <source>
        <dbReference type="Proteomes" id="UP001244207"/>
    </source>
</evidence>
<gene>
    <name evidence="1" type="ORF">BDZ83DRAFT_758533</name>
</gene>
<organism evidence="1 2">
    <name type="scientific">Glomerella acutata</name>
    <name type="common">Colletotrichum acutatum</name>
    <dbReference type="NCBI Taxonomy" id="27357"/>
    <lineage>
        <taxon>Eukaryota</taxon>
        <taxon>Fungi</taxon>
        <taxon>Dikarya</taxon>
        <taxon>Ascomycota</taxon>
        <taxon>Pezizomycotina</taxon>
        <taxon>Sordariomycetes</taxon>
        <taxon>Hypocreomycetidae</taxon>
        <taxon>Glomerellales</taxon>
        <taxon>Glomerellaceae</taxon>
        <taxon>Colletotrichum</taxon>
        <taxon>Colletotrichum acutatum species complex</taxon>
    </lineage>
</organism>
<comment type="caution">
    <text evidence="1">The sequence shown here is derived from an EMBL/GenBank/DDBJ whole genome shotgun (WGS) entry which is preliminary data.</text>
</comment>
<name>A0AAD8U5C0_GLOAC</name>
<evidence type="ECO:0000313" key="1">
    <source>
        <dbReference type="EMBL" id="KAK1705772.1"/>
    </source>
</evidence>
<reference evidence="1" key="1">
    <citation type="submission" date="2021-12" db="EMBL/GenBank/DDBJ databases">
        <title>Comparative genomics, transcriptomics and evolutionary studies reveal genomic signatures of adaptation to plant cell wall in hemibiotrophic fungi.</title>
        <authorList>
            <consortium name="DOE Joint Genome Institute"/>
            <person name="Baroncelli R."/>
            <person name="Diaz J.F."/>
            <person name="Benocci T."/>
            <person name="Peng M."/>
            <person name="Battaglia E."/>
            <person name="Haridas S."/>
            <person name="Andreopoulos W."/>
            <person name="Labutti K."/>
            <person name="Pangilinan J."/>
            <person name="Floch G.L."/>
            <person name="Makela M.R."/>
            <person name="Henrissat B."/>
            <person name="Grigoriev I.V."/>
            <person name="Crouch J.A."/>
            <person name="De Vries R.P."/>
            <person name="Sukno S.A."/>
            <person name="Thon M.R."/>
        </authorList>
    </citation>
    <scope>NUCLEOTIDE SEQUENCE</scope>
    <source>
        <strain evidence="1">CBS 112980</strain>
    </source>
</reference>
<dbReference type="RefSeq" id="XP_060357676.1">
    <property type="nucleotide sequence ID" value="XM_060515051.1"/>
</dbReference>
<keyword evidence="2" id="KW-1185">Reference proteome</keyword>
<sequence>MLKQSSELSSRGYFDYRIQPPATLAAVDAVVAETIALLRSRNDNLTSTAQPTLKWQAIKALLGGIMPFTAWTAANTDPFWLPMGNGTNNTQEWAPDLSAIAPLYWGPEISTKTLEGLCLGGVDAQLHVDGDRAVHVSLNTADAYHRAHPDAPPLRLALAHASLTLEED</sequence>